<dbReference type="PROSITE" id="PS52016">
    <property type="entry name" value="TONB_DEPENDENT_REC_3"/>
    <property type="match status" value="1"/>
</dbReference>
<evidence type="ECO:0000256" key="3">
    <source>
        <dbReference type="ARBA" id="ARBA00022452"/>
    </source>
</evidence>
<evidence type="ECO:0000313" key="10">
    <source>
        <dbReference type="EMBL" id="TJY68390.1"/>
    </source>
</evidence>
<dbReference type="SUPFAM" id="SSF56935">
    <property type="entry name" value="Porins"/>
    <property type="match status" value="1"/>
</dbReference>
<keyword evidence="2 7" id="KW-0813">Transport</keyword>
<dbReference type="RefSeq" id="WP_136819255.1">
    <property type="nucleotide sequence ID" value="NZ_BMJX01000001.1"/>
</dbReference>
<protein>
    <submittedName>
        <fullName evidence="10">SusC/RagA family TonB-linked outer membrane protein</fullName>
    </submittedName>
</protein>
<accession>A0A4U0H972</accession>
<dbReference type="EMBL" id="SUKA01000001">
    <property type="protein sequence ID" value="TJY68390.1"/>
    <property type="molecule type" value="Genomic_DNA"/>
</dbReference>
<comment type="similarity">
    <text evidence="7">Belongs to the TonB-dependent receptor family.</text>
</comment>
<name>A0A4U0H972_9SPHI</name>
<dbReference type="InterPro" id="IPR039426">
    <property type="entry name" value="TonB-dep_rcpt-like"/>
</dbReference>
<dbReference type="NCBIfam" id="TIGR04057">
    <property type="entry name" value="SusC_RagA_signa"/>
    <property type="match status" value="1"/>
</dbReference>
<dbReference type="SUPFAM" id="SSF49464">
    <property type="entry name" value="Carboxypeptidase regulatory domain-like"/>
    <property type="match status" value="1"/>
</dbReference>
<dbReference type="Gene3D" id="2.60.40.1120">
    <property type="entry name" value="Carboxypeptidase-like, regulatory domain"/>
    <property type="match status" value="1"/>
</dbReference>
<dbReference type="Gene3D" id="2.170.130.10">
    <property type="entry name" value="TonB-dependent receptor, plug domain"/>
    <property type="match status" value="1"/>
</dbReference>
<evidence type="ECO:0000256" key="7">
    <source>
        <dbReference type="PROSITE-ProRule" id="PRU01360"/>
    </source>
</evidence>
<evidence type="ECO:0000256" key="4">
    <source>
        <dbReference type="ARBA" id="ARBA00022692"/>
    </source>
</evidence>
<keyword evidence="11" id="KW-1185">Reference proteome</keyword>
<dbReference type="InterPro" id="IPR023996">
    <property type="entry name" value="TonB-dep_OMP_SusC/RagA"/>
</dbReference>
<dbReference type="OrthoDB" id="714404at2"/>
<keyword evidence="4 7" id="KW-0812">Transmembrane</keyword>
<keyword evidence="5 7" id="KW-0472">Membrane</keyword>
<keyword evidence="6 7" id="KW-0998">Cell outer membrane</keyword>
<sequence>MKNVISSIAAILLTVTVFAQQHYRGTIKQQDGSPISFATLRINETDRVFTTDSLGRFNISATGGELEVVVSAVGYKPQNITLDAGQGDTDIVLVPTENVIEEVLVNTGYQILPKERATGSYGQISNSELNTMTTVNILERLEGKVAGLQFDNRSGTSVINVRGLNTFSSGSSKPLIVLDNFPYDGDLNNLNPNDIESVTVLKDAAASSIWGSRAGNGVIVITTKKGKDSSRAAVNIMGNVLITQKPDLFYTPSISSSDFMEVERMLFDNGFYDRAYSSSTKQRTVFSPLIELLYANKDGKVTKEELEQKMDYWSARDYRNDYSKHLLRNALGQQYFATVESNTEKNRMQASLGFDHNNGAQIKSNSERYTFRLSNETTLSKKLSMLVNVAYTESVNKNSATFPSSNLIPGGTRNAIYPYAELIDAGGNPLVIAKNFNRAFADTAGAGKLLDWTYMPLEDVDKSTARTRSGHIAANLQLRYRILESLSGELTYGYENQSGKTSLHYQEESFHARDLINRFSQIVNGEVKYNLPRGGILNNATNHLQAHRIRGQLNFNKKWAQRHGFSWLLGGEISSSNTTQDSYGVYGYDEGVMTSKNVDYINRFPIYGNLAGSQTIPFYTGYSDRMVRYVSMYSNLQYDFLEKYSISMSARRDASNGFGSKINTRWNPLWSTGLAWHVSKEKFMENIAWLDMLKLRSTLGAGGNAVGSSSLEATLVFSSNSPYTNLPYAQVFNPPNPSLKWETVRMLNYGLDFALLNNRLSGAVEFYKKRSYDILSQDVVDPTSGFLTMTKNVGEIESKGVDINLRGSISIDKFRWNPHLNFSYASNTITSFKGGIGTTTNYVNGGVQITPIEGKPLYPVFSYKFAGLDPENGDPQGYLKGELSKNYAQMLADSLQYLNFHGTALPPYYGAFNNDFSYKNFTLSMNILFKWGHYFRKESISYTALFNSWTGHGDFEKRWQKTGDETMTTVPSMVYPGDANRDNFYVRSDANIERGDLIRFQSVRLSYNTSLKVNRYAIRGSLFVGANNLGVIWKKSESTLDPDYLAMPSPKVFTAGLNFQL</sequence>
<dbReference type="GO" id="GO:0009279">
    <property type="term" value="C:cell outer membrane"/>
    <property type="evidence" value="ECO:0007669"/>
    <property type="project" value="UniProtKB-SubCell"/>
</dbReference>
<dbReference type="NCBIfam" id="TIGR04056">
    <property type="entry name" value="OMP_RagA_SusC"/>
    <property type="match status" value="1"/>
</dbReference>
<dbReference type="InterPro" id="IPR023997">
    <property type="entry name" value="TonB-dep_OMP_SusC/RagA_CS"/>
</dbReference>
<evidence type="ECO:0000256" key="1">
    <source>
        <dbReference type="ARBA" id="ARBA00004571"/>
    </source>
</evidence>
<reference evidence="10 11" key="1">
    <citation type="submission" date="2019-04" db="EMBL/GenBank/DDBJ databases">
        <title>Sphingobacterium olei sp. nov., isolated from oil-contaminated soil.</title>
        <authorList>
            <person name="Liu B."/>
        </authorList>
    </citation>
    <scope>NUCLEOTIDE SEQUENCE [LARGE SCALE GENOMIC DNA]</scope>
    <source>
        <strain evidence="10 11">Y3L14</strain>
    </source>
</reference>
<dbReference type="InterPro" id="IPR008969">
    <property type="entry name" value="CarboxyPept-like_regulatory"/>
</dbReference>
<dbReference type="InterPro" id="IPR036942">
    <property type="entry name" value="Beta-barrel_TonB_sf"/>
</dbReference>
<feature type="domain" description="TonB-dependent receptor plug" evidence="9">
    <location>
        <begin position="114"/>
        <end position="218"/>
    </location>
</feature>
<organism evidence="10 11">
    <name type="scientific">Sphingobacterium alkalisoli</name>
    <dbReference type="NCBI Taxonomy" id="1874115"/>
    <lineage>
        <taxon>Bacteria</taxon>
        <taxon>Pseudomonadati</taxon>
        <taxon>Bacteroidota</taxon>
        <taxon>Sphingobacteriia</taxon>
        <taxon>Sphingobacteriales</taxon>
        <taxon>Sphingobacteriaceae</taxon>
        <taxon>Sphingobacterium</taxon>
    </lineage>
</organism>
<evidence type="ECO:0000256" key="6">
    <source>
        <dbReference type="ARBA" id="ARBA00023237"/>
    </source>
</evidence>
<comment type="caution">
    <text evidence="10">The sequence shown here is derived from an EMBL/GenBank/DDBJ whole genome shotgun (WGS) entry which is preliminary data.</text>
</comment>
<dbReference type="InterPro" id="IPR012910">
    <property type="entry name" value="Plug_dom"/>
</dbReference>
<evidence type="ECO:0000256" key="8">
    <source>
        <dbReference type="SAM" id="SignalP"/>
    </source>
</evidence>
<evidence type="ECO:0000256" key="5">
    <source>
        <dbReference type="ARBA" id="ARBA00023136"/>
    </source>
</evidence>
<proteinExistence type="inferred from homology"/>
<dbReference type="AlphaFoldDB" id="A0A4U0H972"/>
<dbReference type="Pfam" id="PF13715">
    <property type="entry name" value="CarbopepD_reg_2"/>
    <property type="match status" value="1"/>
</dbReference>
<keyword evidence="8" id="KW-0732">Signal</keyword>
<comment type="subcellular location">
    <subcellularLocation>
        <location evidence="1 7">Cell outer membrane</location>
        <topology evidence="1 7">Multi-pass membrane protein</topology>
    </subcellularLocation>
</comment>
<evidence type="ECO:0000259" key="9">
    <source>
        <dbReference type="Pfam" id="PF07715"/>
    </source>
</evidence>
<dbReference type="InterPro" id="IPR037066">
    <property type="entry name" value="Plug_dom_sf"/>
</dbReference>
<gene>
    <name evidence="10" type="ORF">FAZ19_03805</name>
</gene>
<dbReference type="Gene3D" id="2.40.170.20">
    <property type="entry name" value="TonB-dependent receptor, beta-barrel domain"/>
    <property type="match status" value="1"/>
</dbReference>
<dbReference type="Pfam" id="PF07715">
    <property type="entry name" value="Plug"/>
    <property type="match status" value="1"/>
</dbReference>
<evidence type="ECO:0000256" key="2">
    <source>
        <dbReference type="ARBA" id="ARBA00022448"/>
    </source>
</evidence>
<dbReference type="Proteomes" id="UP000309872">
    <property type="component" value="Unassembled WGS sequence"/>
</dbReference>
<evidence type="ECO:0000313" key="11">
    <source>
        <dbReference type="Proteomes" id="UP000309872"/>
    </source>
</evidence>
<feature type="chain" id="PRO_5020526592" evidence="8">
    <location>
        <begin position="20"/>
        <end position="1061"/>
    </location>
</feature>
<keyword evidence="3 7" id="KW-1134">Transmembrane beta strand</keyword>
<feature type="signal peptide" evidence="8">
    <location>
        <begin position="1"/>
        <end position="19"/>
    </location>
</feature>